<dbReference type="GO" id="GO:0006094">
    <property type="term" value="P:gluconeogenesis"/>
    <property type="evidence" value="ECO:0007669"/>
    <property type="project" value="UniProtKB-UniRule"/>
</dbReference>
<evidence type="ECO:0000256" key="5">
    <source>
        <dbReference type="ARBA" id="ARBA00023235"/>
    </source>
</evidence>
<dbReference type="GO" id="GO:0005829">
    <property type="term" value="C:cytosol"/>
    <property type="evidence" value="ECO:0007669"/>
    <property type="project" value="TreeGrafter"/>
</dbReference>
<evidence type="ECO:0000256" key="7">
    <source>
        <dbReference type="RuleBase" id="RU363013"/>
    </source>
</evidence>
<dbReference type="Proteomes" id="UP000095390">
    <property type="component" value="Unassembled WGS sequence"/>
</dbReference>
<dbReference type="EMBL" id="CYZL01000041">
    <property type="protein sequence ID" value="CUP09270.1"/>
    <property type="molecule type" value="Genomic_DNA"/>
</dbReference>
<dbReference type="RefSeq" id="WP_055182177.1">
    <property type="nucleotide sequence ID" value="NZ_BLYK01000046.1"/>
</dbReference>
<dbReference type="GO" id="GO:0004807">
    <property type="term" value="F:triose-phosphate isomerase activity"/>
    <property type="evidence" value="ECO:0007669"/>
    <property type="project" value="UniProtKB-UniRule"/>
</dbReference>
<evidence type="ECO:0000313" key="10">
    <source>
        <dbReference type="EMBL" id="RHC64777.1"/>
    </source>
</evidence>
<protein>
    <recommendedName>
        <fullName evidence="6 7">Triosephosphate isomerase</fullName>
        <shortName evidence="6">TIM</shortName>
        <shortName evidence="6">TPI</shortName>
        <ecNumber evidence="6 7">5.3.1.1</ecNumber>
    </recommendedName>
    <alternativeName>
        <fullName evidence="6">Triose-phosphate isomerase</fullName>
    </alternativeName>
</protein>
<evidence type="ECO:0000313" key="8">
    <source>
        <dbReference type="EMBL" id="CUM81438.1"/>
    </source>
</evidence>
<dbReference type="EMBL" id="QRNJ01000023">
    <property type="protein sequence ID" value="RHK39650.1"/>
    <property type="molecule type" value="Genomic_DNA"/>
</dbReference>
<gene>
    <name evidence="9" type="primary">pgk</name>
    <name evidence="9" type="synonym">tpi</name>
    <name evidence="6" type="synonym">tpiA</name>
    <name evidence="11" type="ORF">DW068_07110</name>
    <name evidence="10" type="ORF">DW833_07760</name>
    <name evidence="9" type="ORF">ERS852450_03052</name>
    <name evidence="8" type="ORF">ERS852578_00415</name>
</gene>
<comment type="subunit">
    <text evidence="6 7">Homodimer.</text>
</comment>
<evidence type="ECO:0000313" key="14">
    <source>
        <dbReference type="Proteomes" id="UP000283497"/>
    </source>
</evidence>
<dbReference type="UniPathway" id="UPA00109">
    <property type="reaction ID" value="UER00189"/>
</dbReference>
<evidence type="ECO:0000256" key="2">
    <source>
        <dbReference type="ARBA" id="ARBA00022432"/>
    </source>
</evidence>
<dbReference type="InterPro" id="IPR035990">
    <property type="entry name" value="TIM_sf"/>
</dbReference>
<dbReference type="EMBL" id="QSID01000008">
    <property type="protein sequence ID" value="RHC64777.1"/>
    <property type="molecule type" value="Genomic_DNA"/>
</dbReference>
<feature type="active site" description="Electrophile" evidence="6">
    <location>
        <position position="99"/>
    </location>
</feature>
<dbReference type="PANTHER" id="PTHR21139:SF42">
    <property type="entry name" value="TRIOSEPHOSPHATE ISOMERASE"/>
    <property type="match status" value="1"/>
</dbReference>
<dbReference type="HAMAP" id="MF_00147_B">
    <property type="entry name" value="TIM_B"/>
    <property type="match status" value="1"/>
</dbReference>
<keyword evidence="15" id="KW-1185">Reference proteome</keyword>
<proteinExistence type="inferred from homology"/>
<evidence type="ECO:0000256" key="4">
    <source>
        <dbReference type="ARBA" id="ARBA00023152"/>
    </source>
</evidence>
<comment type="similarity">
    <text evidence="1 6 7">Belongs to the triosephosphate isomerase family.</text>
</comment>
<keyword evidence="3 6" id="KW-0963">Cytoplasm</keyword>
<organism evidence="9 13">
    <name type="scientific">Anaerobutyricum hallii</name>
    <dbReference type="NCBI Taxonomy" id="39488"/>
    <lineage>
        <taxon>Bacteria</taxon>
        <taxon>Bacillati</taxon>
        <taxon>Bacillota</taxon>
        <taxon>Clostridia</taxon>
        <taxon>Lachnospirales</taxon>
        <taxon>Lachnospiraceae</taxon>
        <taxon>Anaerobutyricum</taxon>
    </lineage>
</organism>
<dbReference type="GO" id="GO:0006096">
    <property type="term" value="P:glycolytic process"/>
    <property type="evidence" value="ECO:0007669"/>
    <property type="project" value="UniProtKB-UniRule"/>
</dbReference>
<comment type="pathway">
    <text evidence="6 7">Carbohydrate biosynthesis; gluconeogenesis.</text>
</comment>
<evidence type="ECO:0000313" key="11">
    <source>
        <dbReference type="EMBL" id="RHK39650.1"/>
    </source>
</evidence>
<dbReference type="Gene3D" id="3.20.20.70">
    <property type="entry name" value="Aldolase class I"/>
    <property type="match status" value="1"/>
</dbReference>
<evidence type="ECO:0000313" key="12">
    <source>
        <dbReference type="Proteomes" id="UP000095390"/>
    </source>
</evidence>
<keyword evidence="2 6" id="KW-0312">Gluconeogenesis</keyword>
<evidence type="ECO:0000313" key="15">
    <source>
        <dbReference type="Proteomes" id="UP000284621"/>
    </source>
</evidence>
<dbReference type="GO" id="GO:0019563">
    <property type="term" value="P:glycerol catabolic process"/>
    <property type="evidence" value="ECO:0007669"/>
    <property type="project" value="TreeGrafter"/>
</dbReference>
<dbReference type="SUPFAM" id="SSF51351">
    <property type="entry name" value="Triosephosphate isomerase (TIM)"/>
    <property type="match status" value="1"/>
</dbReference>
<name>A0A174KJA1_9FIRM</name>
<dbReference type="GO" id="GO:0046166">
    <property type="term" value="P:glyceraldehyde-3-phosphate biosynthetic process"/>
    <property type="evidence" value="ECO:0007669"/>
    <property type="project" value="TreeGrafter"/>
</dbReference>
<comment type="function">
    <text evidence="6">Involved in the gluconeogenesis. Catalyzes stereospecifically the conversion of dihydroxyacetone phosphate (DHAP) to D-glyceraldehyde-3-phosphate (G3P).</text>
</comment>
<comment type="subcellular location">
    <subcellularLocation>
        <location evidence="6 7">Cytoplasm</location>
    </subcellularLocation>
</comment>
<dbReference type="EMBL" id="CYYC01000003">
    <property type="protein sequence ID" value="CUM81438.1"/>
    <property type="molecule type" value="Genomic_DNA"/>
</dbReference>
<feature type="active site" description="Proton acceptor" evidence="6">
    <location>
        <position position="171"/>
    </location>
</feature>
<dbReference type="PROSITE" id="PS51440">
    <property type="entry name" value="TIM_2"/>
    <property type="match status" value="1"/>
</dbReference>
<dbReference type="InterPro" id="IPR013785">
    <property type="entry name" value="Aldolase_TIM"/>
</dbReference>
<dbReference type="Proteomes" id="UP000283497">
    <property type="component" value="Unassembled WGS sequence"/>
</dbReference>
<reference evidence="14 15" key="2">
    <citation type="submission" date="2018-08" db="EMBL/GenBank/DDBJ databases">
        <title>A genome reference for cultivated species of the human gut microbiota.</title>
        <authorList>
            <person name="Zou Y."/>
            <person name="Xue W."/>
            <person name="Luo G."/>
        </authorList>
    </citation>
    <scope>NUCLEOTIDE SEQUENCE [LARGE SCALE GENOMIC DNA]</scope>
    <source>
        <strain evidence="11 14">AF45-14BH</strain>
        <strain evidence="10 15">AM34-3LB</strain>
    </source>
</reference>
<dbReference type="PROSITE" id="PS00171">
    <property type="entry name" value="TIM_1"/>
    <property type="match status" value="1"/>
</dbReference>
<evidence type="ECO:0000256" key="3">
    <source>
        <dbReference type="ARBA" id="ARBA00022490"/>
    </source>
</evidence>
<comment type="pathway">
    <text evidence="6 7">Carbohydrate degradation; glycolysis; D-glyceraldehyde 3-phosphate from glycerone phosphate: step 1/1.</text>
</comment>
<dbReference type="PANTHER" id="PTHR21139">
    <property type="entry name" value="TRIOSEPHOSPHATE ISOMERASE"/>
    <property type="match status" value="1"/>
</dbReference>
<dbReference type="UniPathway" id="UPA00138"/>
<evidence type="ECO:0000256" key="1">
    <source>
        <dbReference type="ARBA" id="ARBA00007422"/>
    </source>
</evidence>
<dbReference type="EC" id="5.3.1.1" evidence="6 7"/>
<feature type="binding site" evidence="6">
    <location>
        <begin position="11"/>
        <end position="13"/>
    </location>
    <ligand>
        <name>substrate</name>
    </ligand>
</feature>
<comment type="caution">
    <text evidence="6">Lacks conserved residue(s) required for the propagation of feature annotation.</text>
</comment>
<evidence type="ECO:0000313" key="9">
    <source>
        <dbReference type="EMBL" id="CUP09270.1"/>
    </source>
</evidence>
<dbReference type="InterPro" id="IPR000652">
    <property type="entry name" value="Triosephosphate_isomerase"/>
</dbReference>
<feature type="binding site" evidence="6">
    <location>
        <position position="218"/>
    </location>
    <ligand>
        <name>substrate</name>
    </ligand>
</feature>
<keyword evidence="4 6" id="KW-0324">Glycolysis</keyword>
<sequence length="257" mass="29062">MAKKKIYFGTNTKMYKTIKDTVEFVSQLQELTKDISREDMQLFVIPSYTTLRDANEAKDEDLLMVGAQNMGWEEQGQFTGEISPLMLQEVGTDIVMIGHSERRHVLGETDEEENKKVLCALNHNFTTLLCVGETGEQKDYGISEEVIRIQLKKGLYGVTKEQTEKLWIAYEPVWAIGVNGKPATKEYAEQIHIVIRETLVELFGEEAGNEIPVLYGGSVNPENAVGLSKMEHIDGLFIGRSAWQADNFNKIIRDVLK</sequence>
<comment type="catalytic activity">
    <reaction evidence="6 7">
        <text>D-glyceraldehyde 3-phosphate = dihydroxyacetone phosphate</text>
        <dbReference type="Rhea" id="RHEA:18585"/>
        <dbReference type="ChEBI" id="CHEBI:57642"/>
        <dbReference type="ChEBI" id="CHEBI:59776"/>
        <dbReference type="EC" id="5.3.1.1"/>
    </reaction>
</comment>
<dbReference type="CDD" id="cd00311">
    <property type="entry name" value="TIM"/>
    <property type="match status" value="1"/>
</dbReference>
<dbReference type="Proteomes" id="UP000284621">
    <property type="component" value="Unassembled WGS sequence"/>
</dbReference>
<dbReference type="InterPro" id="IPR022896">
    <property type="entry name" value="TrioseP_Isoase_bac/euk"/>
</dbReference>
<dbReference type="Pfam" id="PF00121">
    <property type="entry name" value="TIM"/>
    <property type="match status" value="1"/>
</dbReference>
<dbReference type="InterPro" id="IPR020861">
    <property type="entry name" value="Triosephosphate_isomerase_AS"/>
</dbReference>
<dbReference type="Proteomes" id="UP000095679">
    <property type="component" value="Unassembled WGS sequence"/>
</dbReference>
<dbReference type="OrthoDB" id="9809429at2"/>
<keyword evidence="5 6" id="KW-0413">Isomerase</keyword>
<dbReference type="AlphaFoldDB" id="A0A174KJA1"/>
<feature type="binding site" evidence="6">
    <location>
        <position position="177"/>
    </location>
    <ligand>
        <name>substrate</name>
    </ligand>
</feature>
<evidence type="ECO:0000313" key="13">
    <source>
        <dbReference type="Proteomes" id="UP000095679"/>
    </source>
</evidence>
<evidence type="ECO:0000256" key="6">
    <source>
        <dbReference type="HAMAP-Rule" id="MF_00147"/>
    </source>
</evidence>
<accession>A0A174KJA1</accession>
<reference evidence="12 13" key="1">
    <citation type="submission" date="2015-09" db="EMBL/GenBank/DDBJ databases">
        <authorList>
            <consortium name="Pathogen Informatics"/>
        </authorList>
    </citation>
    <scope>NUCLEOTIDE SEQUENCE [LARGE SCALE GENOMIC DNA]</scope>
    <source>
        <strain evidence="9 13">2789STDY5834835</strain>
        <strain evidence="8 12">2789STDY5834966</strain>
    </source>
</reference>